<name>A0A4R2LHR4_9GAMM</name>
<protein>
    <submittedName>
        <fullName evidence="2">Uncharacterized protein</fullName>
    </submittedName>
</protein>
<gene>
    <name evidence="2" type="ORF">EV699_10463</name>
</gene>
<keyword evidence="3" id="KW-1185">Reference proteome</keyword>
<keyword evidence="1" id="KW-0732">Signal</keyword>
<feature type="signal peptide" evidence="1">
    <location>
        <begin position="1"/>
        <end position="20"/>
    </location>
</feature>
<dbReference type="OrthoDB" id="6401716at2"/>
<dbReference type="PROSITE" id="PS51257">
    <property type="entry name" value="PROKAR_LIPOPROTEIN"/>
    <property type="match status" value="1"/>
</dbReference>
<dbReference type="EMBL" id="SLWY01000004">
    <property type="protein sequence ID" value="TCO82671.1"/>
    <property type="molecule type" value="Genomic_DNA"/>
</dbReference>
<evidence type="ECO:0000313" key="2">
    <source>
        <dbReference type="EMBL" id="TCO82671.1"/>
    </source>
</evidence>
<dbReference type="Proteomes" id="UP000295765">
    <property type="component" value="Unassembled WGS sequence"/>
</dbReference>
<dbReference type="RefSeq" id="WP_132539144.1">
    <property type="nucleotide sequence ID" value="NZ_SLWY01000004.1"/>
</dbReference>
<evidence type="ECO:0000256" key="1">
    <source>
        <dbReference type="SAM" id="SignalP"/>
    </source>
</evidence>
<proteinExistence type="predicted"/>
<accession>A0A4R2LHR4</accession>
<dbReference type="AlphaFoldDB" id="A0A4R2LHR4"/>
<sequence length="140" mass="15400">MKKALVALTLAVLTACGGPATGPSFKTTANTVFTTGLNERGQPVNSVEAISLDQDRFYVFTAWNQIAPGEHRYLTRVLDADGQAVLSDSQKLPANNVSATSVSEFMLNKYLYKPGNWTIEVYLDNERYGERRLKVLPATN</sequence>
<comment type="caution">
    <text evidence="2">The sequence shown here is derived from an EMBL/GenBank/DDBJ whole genome shotgun (WGS) entry which is preliminary data.</text>
</comment>
<feature type="chain" id="PRO_5020235727" evidence="1">
    <location>
        <begin position="21"/>
        <end position="140"/>
    </location>
</feature>
<evidence type="ECO:0000313" key="3">
    <source>
        <dbReference type="Proteomes" id="UP000295765"/>
    </source>
</evidence>
<reference evidence="2 3" key="1">
    <citation type="submission" date="2019-03" db="EMBL/GenBank/DDBJ databases">
        <title>Genomic Encyclopedia of Type Strains, Phase IV (KMG-IV): sequencing the most valuable type-strain genomes for metagenomic binning, comparative biology and taxonomic classification.</title>
        <authorList>
            <person name="Goeker M."/>
        </authorList>
    </citation>
    <scope>NUCLEOTIDE SEQUENCE [LARGE SCALE GENOMIC DNA]</scope>
    <source>
        <strain evidence="2 3">DSM 25287</strain>
    </source>
</reference>
<organism evidence="2 3">
    <name type="scientific">Plasticicumulans lactativorans</name>
    <dbReference type="NCBI Taxonomy" id="1133106"/>
    <lineage>
        <taxon>Bacteria</taxon>
        <taxon>Pseudomonadati</taxon>
        <taxon>Pseudomonadota</taxon>
        <taxon>Gammaproteobacteria</taxon>
        <taxon>Candidatus Competibacteraceae</taxon>
        <taxon>Plasticicumulans</taxon>
    </lineage>
</organism>